<dbReference type="Gene3D" id="1.25.40.10">
    <property type="entry name" value="Tetratricopeptide repeat domain"/>
    <property type="match status" value="1"/>
</dbReference>
<dbReference type="SUPFAM" id="SSF48452">
    <property type="entry name" value="TPR-like"/>
    <property type="match status" value="1"/>
</dbReference>
<name>A0A7W8EZQ3_STRST</name>
<dbReference type="EMBL" id="JACHJD010000022">
    <property type="protein sequence ID" value="MBB5109000.1"/>
    <property type="molecule type" value="Genomic_DNA"/>
</dbReference>
<evidence type="ECO:0000313" key="3">
    <source>
        <dbReference type="Proteomes" id="UP000549009"/>
    </source>
</evidence>
<organism evidence="2 3">
    <name type="scientific">Streptomyces spectabilis</name>
    <dbReference type="NCBI Taxonomy" id="68270"/>
    <lineage>
        <taxon>Bacteria</taxon>
        <taxon>Bacillati</taxon>
        <taxon>Actinomycetota</taxon>
        <taxon>Actinomycetes</taxon>
        <taxon>Kitasatosporales</taxon>
        <taxon>Streptomycetaceae</taxon>
        <taxon>Streptomyces</taxon>
    </lineage>
</organism>
<evidence type="ECO:0008006" key="4">
    <source>
        <dbReference type="Google" id="ProtNLM"/>
    </source>
</evidence>
<gene>
    <name evidence="2" type="ORF">FHS40_008126</name>
</gene>
<reference evidence="2 3" key="1">
    <citation type="submission" date="2020-08" db="EMBL/GenBank/DDBJ databases">
        <title>Genomic Encyclopedia of Type Strains, Phase III (KMG-III): the genomes of soil and plant-associated and newly described type strains.</title>
        <authorList>
            <person name="Whitman W."/>
        </authorList>
    </citation>
    <scope>NUCLEOTIDE SEQUENCE [LARGE SCALE GENOMIC DNA]</scope>
    <source>
        <strain evidence="2 3">CECT 3146</strain>
    </source>
</reference>
<dbReference type="Proteomes" id="UP000549009">
    <property type="component" value="Unassembled WGS sequence"/>
</dbReference>
<dbReference type="InterPro" id="IPR011990">
    <property type="entry name" value="TPR-like_helical_dom_sf"/>
</dbReference>
<proteinExistence type="predicted"/>
<protein>
    <recommendedName>
        <fullName evidence="4">Tetratricopeptide repeat protein</fullName>
    </recommendedName>
</protein>
<accession>A0A7W8EZQ3</accession>
<dbReference type="RefSeq" id="WP_184925996.1">
    <property type="nucleotide sequence ID" value="NZ_BMSQ01000025.1"/>
</dbReference>
<keyword evidence="3" id="KW-1185">Reference proteome</keyword>
<evidence type="ECO:0000256" key="1">
    <source>
        <dbReference type="SAM" id="MobiDB-lite"/>
    </source>
</evidence>
<dbReference type="AlphaFoldDB" id="A0A7W8EZQ3"/>
<comment type="caution">
    <text evidence="2">The sequence shown here is derived from an EMBL/GenBank/DDBJ whole genome shotgun (WGS) entry which is preliminary data.</text>
</comment>
<feature type="region of interest" description="Disordered" evidence="1">
    <location>
        <begin position="118"/>
        <end position="143"/>
    </location>
</feature>
<evidence type="ECO:0000313" key="2">
    <source>
        <dbReference type="EMBL" id="MBB5109000.1"/>
    </source>
</evidence>
<sequence>MPNDRQELAPRAARAHQYACRLPDGIHTADEGLLAALCHLSPAEASDTVQALVRSGTWQMTNDTNDKSSGPLYRFRPAKAPALTSPQTDDNDVTTLEILRRALTWAVTATNEADRLLTPEHHLPLPSLPYEPSQQRSLPDAESARAWLTHHAETSLALAHAAQEQGEHPAALLIVYSLWPWWRQEPRHPQWIDLHQRALQLLPHCPDPEHTREMWLIHALGTGLRHAGRWDLARDCATQVQDLADRANAPRMYAYALLEQATVTAECCEANAVQSQAKWRRALPDLKAAHAAWGQLDRPAEAALTDIVWAGQVQFHLGQLTGAAVRLASARHALAASRHRYDAARATAYLGRVQLHAEVYLQAFRTLSAALKEFQDLEGRAAQVWQARVHEWLGEAARATKQWERAHNHYASAQSIYESASPEDAARVGEHISALRRSQRNTENGIAK</sequence>